<dbReference type="SUPFAM" id="SSF52743">
    <property type="entry name" value="Subtilisin-like"/>
    <property type="match status" value="1"/>
</dbReference>
<dbReference type="InterPro" id="IPR036852">
    <property type="entry name" value="Peptidase_S8/S53_dom_sf"/>
</dbReference>
<proteinExistence type="inferred from homology"/>
<evidence type="ECO:0000313" key="11">
    <source>
        <dbReference type="Proteomes" id="UP000539473"/>
    </source>
</evidence>
<dbReference type="PROSITE" id="PS00138">
    <property type="entry name" value="SUBTILASE_SER"/>
    <property type="match status" value="1"/>
</dbReference>
<evidence type="ECO:0000313" key="10">
    <source>
        <dbReference type="EMBL" id="MBB5379159.1"/>
    </source>
</evidence>
<evidence type="ECO:0000256" key="5">
    <source>
        <dbReference type="PROSITE-ProRule" id="PRU01240"/>
    </source>
</evidence>
<keyword evidence="3 5" id="KW-0378">Hydrolase</keyword>
<protein>
    <submittedName>
        <fullName evidence="9">Serine protease</fullName>
    </submittedName>
</protein>
<evidence type="ECO:0000256" key="1">
    <source>
        <dbReference type="ARBA" id="ARBA00011073"/>
    </source>
</evidence>
<feature type="active site" description="Charge relay system" evidence="5">
    <location>
        <position position="385"/>
    </location>
</feature>
<dbReference type="EMBL" id="JACHFK010000022">
    <property type="protein sequence ID" value="MBB5379159.1"/>
    <property type="molecule type" value="Genomic_DNA"/>
</dbReference>
<evidence type="ECO:0000259" key="8">
    <source>
        <dbReference type="Pfam" id="PF00082"/>
    </source>
</evidence>
<feature type="chain" id="PRO_5031466947" evidence="7">
    <location>
        <begin position="29"/>
        <end position="449"/>
    </location>
</feature>
<name>A0A7W8NQK5_9DEIO</name>
<dbReference type="PANTHER" id="PTHR43806:SF11">
    <property type="entry name" value="CEREVISIN-RELATED"/>
    <property type="match status" value="1"/>
</dbReference>
<reference evidence="12" key="2">
    <citation type="journal article" date="2019" name="Int. J. Syst. Evol. Microbiol.">
        <title>The Global Catalogue of Microorganisms (GCM) 10K type strain sequencing project: providing services to taxonomists for standard genome sequencing and annotation.</title>
        <authorList>
            <consortium name="The Broad Institute Genomics Platform"/>
            <consortium name="The Broad Institute Genome Sequencing Center for Infectious Disease"/>
            <person name="Wu L."/>
            <person name="Ma J."/>
        </authorList>
    </citation>
    <scope>NUCLEOTIDE SEQUENCE [LARGE SCALE GENOMIC DNA]</scope>
    <source>
        <strain evidence="12">CGMCC 1.18437</strain>
    </source>
</reference>
<dbReference type="PRINTS" id="PR00723">
    <property type="entry name" value="SUBTILISIN"/>
</dbReference>
<dbReference type="Proteomes" id="UP000539473">
    <property type="component" value="Unassembled WGS sequence"/>
</dbReference>
<dbReference type="GO" id="GO:0005615">
    <property type="term" value="C:extracellular space"/>
    <property type="evidence" value="ECO:0007669"/>
    <property type="project" value="TreeGrafter"/>
</dbReference>
<dbReference type="EMBL" id="BNAJ01000021">
    <property type="protein sequence ID" value="GHF64576.1"/>
    <property type="molecule type" value="Genomic_DNA"/>
</dbReference>
<dbReference type="InterPro" id="IPR023828">
    <property type="entry name" value="Peptidase_S8_Ser-AS"/>
</dbReference>
<evidence type="ECO:0000256" key="3">
    <source>
        <dbReference type="ARBA" id="ARBA00022801"/>
    </source>
</evidence>
<dbReference type="RefSeq" id="WP_184116244.1">
    <property type="nucleotide sequence ID" value="NZ_BNAJ01000021.1"/>
</dbReference>
<evidence type="ECO:0000313" key="12">
    <source>
        <dbReference type="Proteomes" id="UP000619376"/>
    </source>
</evidence>
<gene>
    <name evidence="9" type="ORF">GCM10017781_45540</name>
    <name evidence="10" type="ORF">HNQ07_004674</name>
</gene>
<dbReference type="PROSITE" id="PS00136">
    <property type="entry name" value="SUBTILASE_ASP"/>
    <property type="match status" value="1"/>
</dbReference>
<keyword evidence="4 5" id="KW-0720">Serine protease</keyword>
<comment type="similarity">
    <text evidence="1 5 6">Belongs to the peptidase S8 family.</text>
</comment>
<dbReference type="PROSITE" id="PS51257">
    <property type="entry name" value="PROKAR_LIPOPROTEIN"/>
    <property type="match status" value="1"/>
</dbReference>
<feature type="domain" description="Peptidase S8/S53" evidence="8">
    <location>
        <begin position="178"/>
        <end position="437"/>
    </location>
</feature>
<accession>A0A7W8NQK5</accession>
<dbReference type="InterPro" id="IPR015500">
    <property type="entry name" value="Peptidase_S8_subtilisin-rel"/>
</dbReference>
<dbReference type="AlphaFoldDB" id="A0A7W8NQK5"/>
<dbReference type="GO" id="GO:0006508">
    <property type="term" value="P:proteolysis"/>
    <property type="evidence" value="ECO:0007669"/>
    <property type="project" value="UniProtKB-KW"/>
</dbReference>
<feature type="active site" description="Charge relay system" evidence="5">
    <location>
        <position position="187"/>
    </location>
</feature>
<reference evidence="9" key="4">
    <citation type="submission" date="2024-05" db="EMBL/GenBank/DDBJ databases">
        <authorList>
            <person name="Sun Q."/>
            <person name="Zhou Y."/>
        </authorList>
    </citation>
    <scope>NUCLEOTIDE SEQUENCE</scope>
    <source>
        <strain evidence="9">CGMCC 1.18437</strain>
    </source>
</reference>
<evidence type="ECO:0000256" key="7">
    <source>
        <dbReference type="SAM" id="SignalP"/>
    </source>
</evidence>
<evidence type="ECO:0000256" key="6">
    <source>
        <dbReference type="RuleBase" id="RU003355"/>
    </source>
</evidence>
<dbReference type="Pfam" id="PF00082">
    <property type="entry name" value="Peptidase_S8"/>
    <property type="match status" value="1"/>
</dbReference>
<dbReference type="PANTHER" id="PTHR43806">
    <property type="entry name" value="PEPTIDASE S8"/>
    <property type="match status" value="1"/>
</dbReference>
<feature type="signal peptide" evidence="7">
    <location>
        <begin position="1"/>
        <end position="28"/>
    </location>
</feature>
<keyword evidence="12" id="KW-1185">Reference proteome</keyword>
<dbReference type="InterPro" id="IPR050131">
    <property type="entry name" value="Peptidase_S8_subtilisin-like"/>
</dbReference>
<dbReference type="GO" id="GO:0004252">
    <property type="term" value="F:serine-type endopeptidase activity"/>
    <property type="evidence" value="ECO:0007669"/>
    <property type="project" value="UniProtKB-UniRule"/>
</dbReference>
<sequence>MTPNSLRTPAFAALLTLGLLSACGSVTGRPDAASGHALSAQATLITDLPKNYKYLHTLTIPTAVTAAALLKMYGGYMVAFHPELGTAIIANNNATKGSYDGTTVELSTRSYRVSELGFSTWATGFGTWASGYSTWASGYSTWASGTTGSGSATTFTENVPLWNMIKLSEAQSLVPELGSGIKVAVIDSGIDLNHPAFNGKLDTSNAKDYIDGDGVPQEVNANTTGGYSDGYGHGTAAASVLLQVAPKVTILPIRALDANGLGDTSTIASAVDYAVSKGARVINLSLGSTTYSDALNTSIKNAVSKGVAVICAAGNSGDTRVLYPAYSADTTGIVGNGSVGVGSVSSTFLKSSFSTYGPNLEMTAPGENVIAAFPGSQTVSVTGTSFSTPVVSGIVALALSTGMNVSTASSLNTLLTNLNKTATPASDPSYLTALGYGTINAYTFIHLYR</sequence>
<keyword evidence="7" id="KW-0732">Signal</keyword>
<dbReference type="InterPro" id="IPR000209">
    <property type="entry name" value="Peptidase_S8/S53_dom"/>
</dbReference>
<feature type="active site" description="Charge relay system" evidence="5">
    <location>
        <position position="233"/>
    </location>
</feature>
<keyword evidence="2 5" id="KW-0645">Protease</keyword>
<organism evidence="10 11">
    <name type="scientific">Deinococcus metalli</name>
    <dbReference type="NCBI Taxonomy" id="1141878"/>
    <lineage>
        <taxon>Bacteria</taxon>
        <taxon>Thermotogati</taxon>
        <taxon>Deinococcota</taxon>
        <taxon>Deinococci</taxon>
        <taxon>Deinococcales</taxon>
        <taxon>Deinococcaceae</taxon>
        <taxon>Deinococcus</taxon>
    </lineage>
</organism>
<dbReference type="Gene3D" id="3.40.50.200">
    <property type="entry name" value="Peptidase S8/S53 domain"/>
    <property type="match status" value="1"/>
</dbReference>
<reference evidence="9" key="1">
    <citation type="journal article" date="2014" name="Int. J. Syst. Evol. Microbiol.">
        <title>Complete genome of a new Firmicutes species belonging to the dominant human colonic microbiota ('Ruminococcus bicirculans') reveals two chromosomes and a selective capacity to utilize plant glucans.</title>
        <authorList>
            <consortium name="NISC Comparative Sequencing Program"/>
            <person name="Wegmann U."/>
            <person name="Louis P."/>
            <person name="Goesmann A."/>
            <person name="Henrissat B."/>
            <person name="Duncan S.H."/>
            <person name="Flint H.J."/>
        </authorList>
    </citation>
    <scope>NUCLEOTIDE SEQUENCE</scope>
    <source>
        <strain evidence="9">CGMCC 1.18437</strain>
    </source>
</reference>
<dbReference type="InterPro" id="IPR023827">
    <property type="entry name" value="Peptidase_S8_Asp-AS"/>
</dbReference>
<evidence type="ECO:0000313" key="9">
    <source>
        <dbReference type="EMBL" id="GHF64576.1"/>
    </source>
</evidence>
<dbReference type="PROSITE" id="PS51892">
    <property type="entry name" value="SUBTILASE"/>
    <property type="match status" value="1"/>
</dbReference>
<comment type="caution">
    <text evidence="10">The sequence shown here is derived from an EMBL/GenBank/DDBJ whole genome shotgun (WGS) entry which is preliminary data.</text>
</comment>
<evidence type="ECO:0000256" key="2">
    <source>
        <dbReference type="ARBA" id="ARBA00022670"/>
    </source>
</evidence>
<reference evidence="10 11" key="3">
    <citation type="submission" date="2020-08" db="EMBL/GenBank/DDBJ databases">
        <title>Genomic Encyclopedia of Type Strains, Phase IV (KMG-IV): sequencing the most valuable type-strain genomes for metagenomic binning, comparative biology and taxonomic classification.</title>
        <authorList>
            <person name="Goeker M."/>
        </authorList>
    </citation>
    <scope>NUCLEOTIDE SEQUENCE [LARGE SCALE GENOMIC DNA]</scope>
    <source>
        <strain evidence="10 11">DSM 27521</strain>
    </source>
</reference>
<dbReference type="Proteomes" id="UP000619376">
    <property type="component" value="Unassembled WGS sequence"/>
</dbReference>
<evidence type="ECO:0000256" key="4">
    <source>
        <dbReference type="ARBA" id="ARBA00022825"/>
    </source>
</evidence>